<feature type="transmembrane region" description="Helical" evidence="2">
    <location>
        <begin position="102"/>
        <end position="122"/>
    </location>
</feature>
<keyword evidence="2" id="KW-0812">Transmembrane</keyword>
<dbReference type="RefSeq" id="WP_139186484.1">
    <property type="nucleotide sequence ID" value="NZ_FNKO01000001.1"/>
</dbReference>
<name>A0A1H0YD15_9ACTN</name>
<feature type="region of interest" description="Disordered" evidence="1">
    <location>
        <begin position="1"/>
        <end position="96"/>
    </location>
</feature>
<protein>
    <recommendedName>
        <fullName evidence="5">DUF4878 domain-containing protein</fullName>
    </recommendedName>
</protein>
<evidence type="ECO:0000256" key="2">
    <source>
        <dbReference type="SAM" id="Phobius"/>
    </source>
</evidence>
<reference evidence="4" key="1">
    <citation type="submission" date="2016-10" db="EMBL/GenBank/DDBJ databases">
        <authorList>
            <person name="Varghese N."/>
            <person name="Submissions S."/>
        </authorList>
    </citation>
    <scope>NUCLEOTIDE SEQUENCE [LARGE SCALE GENOMIC DNA]</scope>
    <source>
        <strain evidence="4">DSM 45459</strain>
    </source>
</reference>
<accession>A0A1H0YD15</accession>
<evidence type="ECO:0000313" key="4">
    <source>
        <dbReference type="Proteomes" id="UP000199301"/>
    </source>
</evidence>
<evidence type="ECO:0008006" key="5">
    <source>
        <dbReference type="Google" id="ProtNLM"/>
    </source>
</evidence>
<sequence length="224" mass="23859">MPHPPQHPAPGGHPRVPGNESTTERAGSIGDVGAPSPWGRFPGESAPGESPRAGSHAGDHGEGTAERGQSWTNPALAPHAHVSPPGALPEVDPPPRRSRRPWMYALLATISVAALLSGYFLFFATDHEAPRETATRVVDKINSGRFAALDGELCDSNAPKLRRQLDQLSTGRFELSLGEVDTEGDTATARVRGTYIVAGTSQRVDQPLGLRLENGKWKVCDLTP</sequence>
<dbReference type="Proteomes" id="UP000199301">
    <property type="component" value="Unassembled WGS sequence"/>
</dbReference>
<keyword evidence="2" id="KW-1133">Transmembrane helix</keyword>
<dbReference type="EMBL" id="FNKO01000001">
    <property type="protein sequence ID" value="SDQ13104.1"/>
    <property type="molecule type" value="Genomic_DNA"/>
</dbReference>
<gene>
    <name evidence="3" type="ORF">SAMN04489718_0383</name>
</gene>
<evidence type="ECO:0000313" key="3">
    <source>
        <dbReference type="EMBL" id="SDQ13104.1"/>
    </source>
</evidence>
<dbReference type="STRING" id="995062.SAMN04489718_0383"/>
<evidence type="ECO:0000256" key="1">
    <source>
        <dbReference type="SAM" id="MobiDB-lite"/>
    </source>
</evidence>
<proteinExistence type="predicted"/>
<dbReference type="AlphaFoldDB" id="A0A1H0YD15"/>
<keyword evidence="4" id="KW-1185">Reference proteome</keyword>
<organism evidence="3 4">
    <name type="scientific">Actinopolyspora saharensis</name>
    <dbReference type="NCBI Taxonomy" id="995062"/>
    <lineage>
        <taxon>Bacteria</taxon>
        <taxon>Bacillati</taxon>
        <taxon>Actinomycetota</taxon>
        <taxon>Actinomycetes</taxon>
        <taxon>Actinopolysporales</taxon>
        <taxon>Actinopolysporaceae</taxon>
        <taxon>Actinopolyspora</taxon>
    </lineage>
</organism>
<keyword evidence="2" id="KW-0472">Membrane</keyword>
<dbReference type="OrthoDB" id="3687312at2"/>